<feature type="compositionally biased region" description="Gly residues" evidence="7">
    <location>
        <begin position="252"/>
        <end position="264"/>
    </location>
</feature>
<feature type="region of interest" description="Disordered" evidence="7">
    <location>
        <begin position="351"/>
        <end position="376"/>
    </location>
</feature>
<evidence type="ECO:0000256" key="2">
    <source>
        <dbReference type="ARBA" id="ARBA00022679"/>
    </source>
</evidence>
<dbReference type="OrthoDB" id="545722at2759"/>
<feature type="compositionally biased region" description="Low complexity" evidence="7">
    <location>
        <begin position="943"/>
        <end position="954"/>
    </location>
</feature>
<feature type="compositionally biased region" description="Pro residues" evidence="7">
    <location>
        <begin position="805"/>
        <end position="848"/>
    </location>
</feature>
<gene>
    <name evidence="9" type="ORF">HXX76_007906</name>
</gene>
<evidence type="ECO:0000313" key="9">
    <source>
        <dbReference type="EMBL" id="KAG2434180.1"/>
    </source>
</evidence>
<sequence>MLDEVDFGDLAGSSSDSDGSAQAAAKRRDCPRCNRPPRVCVCPALPDAPLRLRGKVFILQHPYELKKRMATVALLTRCLDEASLSVLPARRLQQAGRSPETDAMLSGAARGDYPLYVLFPGPGAVDLAEVAASPPHGARLQAAAPRLQTAAEQQAGAAAEPAVAPGTSSADAGAAGAGAPEQPAYMLVVVDGTWRQAKEMFKHVAGRCLPPGGPGVQVSLKPSDVLPPPPPAADVVTEAPPTAAPQPAAAGQGQGAAAGAGAGAGADVAGDAATGAAAAAAEGALQYDPSMPCLIRKEPVEGFVTTYEATARALGLLERSPQLADSLLAPLRLMTRLQAAFDPAIRSRMLQQPEPPRPQQGKAAAGGQEEVVGPDAQVPRPIARESLFQWRGSVRSSVDRLRGSWRTSFAPRFTLYNIEKSEEPEKERCCPRPGLALVLTALVICTLVVVVVPVCTKYDCGVSGSHGGNGDATVQPSQQRPGGSFDALAFQALFQLSWAAGGSSVLVPAGSAPSQQQAACAQLLSSGSGGANSSTGNATARGISDSVTLNASLAQGMAEALAQLGAPGLPVRVTRVSCTQQTATTAVTQRAAASALVSATGGSSSSSSGGSSSGGVSRAKLDAAAATGRRQARRLLPLGDGGSLPGGSGSGSGSGARRSAQAAGVGVTLQVVFEVQVPTASGKGGLVAAVRNTLLGADGAAALEQQLANSLQPLTGSSTTVQLLQPLAATGPQLEGPGGGTTSPFPPFPPMPPLPAPKATVPSPQPRPAGTATPPPPPLPQQALPGSPPPAVAPTPVPAGARSPSPSPQPAPSPQPSALPQPSAGAPPPSQQTSSPPPPASSPDPAASPLPAQLTLPPPLAVAQSSPPPPGAPISPSPMAPDGSLAPFPPSPENTAAPAPSPPDLPPTSFSPPPPPPPEAEPPVAAGAPQQSPPPVAGSDGGSTSSPPQQQLTEPPSPPPTYPPPQDISINVLLSQDGAGRR</sequence>
<feature type="region of interest" description="Disordered" evidence="7">
    <location>
        <begin position="215"/>
        <end position="268"/>
    </location>
</feature>
<evidence type="ECO:0000256" key="1">
    <source>
        <dbReference type="ARBA" id="ARBA00012386"/>
    </source>
</evidence>
<feature type="compositionally biased region" description="Pro residues" evidence="7">
    <location>
        <begin position="856"/>
        <end position="879"/>
    </location>
</feature>
<feature type="compositionally biased region" description="Pro residues" evidence="7">
    <location>
        <begin position="955"/>
        <end position="966"/>
    </location>
</feature>
<dbReference type="EC" id="2.5.1.25" evidence="1"/>
<evidence type="ECO:0000259" key="8">
    <source>
        <dbReference type="SMART" id="SM01144"/>
    </source>
</evidence>
<evidence type="ECO:0000256" key="5">
    <source>
        <dbReference type="ARBA" id="ARBA00034489"/>
    </source>
</evidence>
<evidence type="ECO:0000256" key="3">
    <source>
        <dbReference type="ARBA" id="ARBA00022691"/>
    </source>
</evidence>
<name>A0A835T9V1_CHLIN</name>
<keyword evidence="4" id="KW-0819">tRNA processing</keyword>
<feature type="compositionally biased region" description="Low complexity" evidence="7">
    <location>
        <begin position="150"/>
        <end position="178"/>
    </location>
</feature>
<feature type="compositionally biased region" description="Gly residues" evidence="7">
    <location>
        <begin position="639"/>
        <end position="654"/>
    </location>
</feature>
<evidence type="ECO:0000256" key="7">
    <source>
        <dbReference type="SAM" id="MobiDB-lite"/>
    </source>
</evidence>
<comment type="similarity">
    <text evidence="5">Belongs to the TDD superfamily. DTWD2 family.</text>
</comment>
<comment type="caution">
    <text evidence="9">The sequence shown here is derived from an EMBL/GenBank/DDBJ whole genome shotgun (WGS) entry which is preliminary data.</text>
</comment>
<feature type="compositionally biased region" description="Low complexity" evidence="7">
    <location>
        <begin position="598"/>
        <end position="638"/>
    </location>
</feature>
<feature type="domain" description="DTW" evidence="8">
    <location>
        <begin position="26"/>
        <end position="343"/>
    </location>
</feature>
<keyword evidence="10" id="KW-1185">Reference proteome</keyword>
<feature type="compositionally biased region" description="Pro residues" evidence="7">
    <location>
        <begin position="744"/>
        <end position="756"/>
    </location>
</feature>
<dbReference type="InterPro" id="IPR005636">
    <property type="entry name" value="DTW"/>
</dbReference>
<feature type="region of interest" description="Disordered" evidence="7">
    <location>
        <begin position="598"/>
        <end position="659"/>
    </location>
</feature>
<dbReference type="EMBL" id="JAEHOC010000017">
    <property type="protein sequence ID" value="KAG2434180.1"/>
    <property type="molecule type" value="Genomic_DNA"/>
</dbReference>
<proteinExistence type="inferred from homology"/>
<evidence type="ECO:0000313" key="10">
    <source>
        <dbReference type="Proteomes" id="UP000650467"/>
    </source>
</evidence>
<protein>
    <recommendedName>
        <fullName evidence="1">tRNA-uridine aminocarboxypropyltransferase</fullName>
        <ecNumber evidence="1">2.5.1.25</ecNumber>
    </recommendedName>
</protein>
<feature type="compositionally biased region" description="Low complexity" evidence="7">
    <location>
        <begin position="233"/>
        <end position="251"/>
    </location>
</feature>
<keyword evidence="3" id="KW-0949">S-adenosyl-L-methionine</keyword>
<dbReference type="Proteomes" id="UP000650467">
    <property type="component" value="Unassembled WGS sequence"/>
</dbReference>
<evidence type="ECO:0000256" key="6">
    <source>
        <dbReference type="ARBA" id="ARBA00048718"/>
    </source>
</evidence>
<feature type="region of interest" description="Disordered" evidence="7">
    <location>
        <begin position="1"/>
        <end position="28"/>
    </location>
</feature>
<dbReference type="PANTHER" id="PTHR21392">
    <property type="entry name" value="TRNA-URIDINE AMINOCARBOXYPROPYLTRANSFERASE 2"/>
    <property type="match status" value="1"/>
</dbReference>
<keyword evidence="2" id="KW-0808">Transferase</keyword>
<feature type="region of interest" description="Disordered" evidence="7">
    <location>
        <begin position="730"/>
        <end position="982"/>
    </location>
</feature>
<comment type="catalytic activity">
    <reaction evidence="6">
        <text>a uridine in tRNA + S-adenosyl-L-methionine = a 3-[(3S)-3-amino-3-carboxypropyl]uridine in tRNA + S-methyl-5'-thioadenosine + H(+)</text>
        <dbReference type="Rhea" id="RHEA:62432"/>
        <dbReference type="Rhea" id="RHEA-COMP:13339"/>
        <dbReference type="Rhea" id="RHEA-COMP:16092"/>
        <dbReference type="ChEBI" id="CHEBI:15378"/>
        <dbReference type="ChEBI" id="CHEBI:17509"/>
        <dbReference type="ChEBI" id="CHEBI:59789"/>
        <dbReference type="ChEBI" id="CHEBI:65315"/>
        <dbReference type="ChEBI" id="CHEBI:82930"/>
        <dbReference type="EC" id="2.5.1.25"/>
    </reaction>
</comment>
<dbReference type="GO" id="GO:0008033">
    <property type="term" value="P:tRNA processing"/>
    <property type="evidence" value="ECO:0007669"/>
    <property type="project" value="UniProtKB-KW"/>
</dbReference>
<organism evidence="9 10">
    <name type="scientific">Chlamydomonas incerta</name>
    <dbReference type="NCBI Taxonomy" id="51695"/>
    <lineage>
        <taxon>Eukaryota</taxon>
        <taxon>Viridiplantae</taxon>
        <taxon>Chlorophyta</taxon>
        <taxon>core chlorophytes</taxon>
        <taxon>Chlorophyceae</taxon>
        <taxon>CS clade</taxon>
        <taxon>Chlamydomonadales</taxon>
        <taxon>Chlamydomonadaceae</taxon>
        <taxon>Chlamydomonas</taxon>
    </lineage>
</organism>
<dbReference type="Pfam" id="PF03942">
    <property type="entry name" value="DTW"/>
    <property type="match status" value="1"/>
</dbReference>
<feature type="compositionally biased region" description="Low complexity" evidence="7">
    <location>
        <begin position="8"/>
        <end position="24"/>
    </location>
</feature>
<feature type="compositionally biased region" description="Pro residues" evidence="7">
    <location>
        <begin position="899"/>
        <end position="921"/>
    </location>
</feature>
<dbReference type="AlphaFoldDB" id="A0A835T9V1"/>
<feature type="compositionally biased region" description="Pro residues" evidence="7">
    <location>
        <begin position="763"/>
        <end position="797"/>
    </location>
</feature>
<accession>A0A835T9V1</accession>
<evidence type="ECO:0000256" key="4">
    <source>
        <dbReference type="ARBA" id="ARBA00022694"/>
    </source>
</evidence>
<feature type="region of interest" description="Disordered" evidence="7">
    <location>
        <begin position="141"/>
        <end position="178"/>
    </location>
</feature>
<dbReference type="PANTHER" id="PTHR21392:SF0">
    <property type="entry name" value="TRNA-URIDINE AMINOCARBOXYPROPYLTRANSFERASE 2"/>
    <property type="match status" value="1"/>
</dbReference>
<dbReference type="SMART" id="SM01144">
    <property type="entry name" value="DTW"/>
    <property type="match status" value="1"/>
</dbReference>
<dbReference type="InterPro" id="IPR039262">
    <property type="entry name" value="DTWD2/TAPT"/>
</dbReference>
<reference evidence="9" key="1">
    <citation type="journal article" date="2020" name="bioRxiv">
        <title>Comparative genomics of Chlamydomonas.</title>
        <authorList>
            <person name="Craig R.J."/>
            <person name="Hasan A.R."/>
            <person name="Ness R.W."/>
            <person name="Keightley P.D."/>
        </authorList>
    </citation>
    <scope>NUCLEOTIDE SEQUENCE</scope>
    <source>
        <strain evidence="9">SAG 7.73</strain>
    </source>
</reference>
<dbReference type="GO" id="GO:0016432">
    <property type="term" value="F:tRNA-uridine aminocarboxypropyltransferase activity"/>
    <property type="evidence" value="ECO:0007669"/>
    <property type="project" value="UniProtKB-EC"/>
</dbReference>